<dbReference type="Pfam" id="PF01464">
    <property type="entry name" value="SLT"/>
    <property type="match status" value="1"/>
</dbReference>
<evidence type="ECO:0000313" key="3">
    <source>
        <dbReference type="EMBL" id="AWI53409.1"/>
    </source>
</evidence>
<organism evidence="3 4">
    <name type="scientific">Aquabacterium olei</name>
    <dbReference type="NCBI Taxonomy" id="1296669"/>
    <lineage>
        <taxon>Bacteria</taxon>
        <taxon>Pseudomonadati</taxon>
        <taxon>Pseudomonadota</taxon>
        <taxon>Betaproteobacteria</taxon>
        <taxon>Burkholderiales</taxon>
        <taxon>Aquabacterium</taxon>
    </lineage>
</organism>
<evidence type="ECO:0000313" key="4">
    <source>
        <dbReference type="Proteomes" id="UP000244892"/>
    </source>
</evidence>
<evidence type="ECO:0000259" key="2">
    <source>
        <dbReference type="Pfam" id="PF01464"/>
    </source>
</evidence>
<dbReference type="Gene3D" id="1.10.530.10">
    <property type="match status" value="1"/>
</dbReference>
<reference evidence="3 4" key="1">
    <citation type="submission" date="2018-05" db="EMBL/GenBank/DDBJ databases">
        <title>complete genome sequence of Aquabacterium olei NBRC 110486.</title>
        <authorList>
            <person name="Tang B."/>
            <person name="Chang J."/>
            <person name="Zhang L."/>
            <person name="Yang H."/>
        </authorList>
    </citation>
    <scope>NUCLEOTIDE SEQUENCE [LARGE SCALE GENOMIC DNA]</scope>
    <source>
        <strain evidence="3 4">NBRC 110486</strain>
    </source>
</reference>
<keyword evidence="4" id="KW-1185">Reference proteome</keyword>
<evidence type="ECO:0000256" key="1">
    <source>
        <dbReference type="SAM" id="SignalP"/>
    </source>
</evidence>
<feature type="domain" description="Transglycosylase SLT" evidence="2">
    <location>
        <begin position="22"/>
        <end position="125"/>
    </location>
</feature>
<dbReference type="KEGG" id="aon:DEH84_08165"/>
<dbReference type="CDD" id="cd13400">
    <property type="entry name" value="LT_IagB-like"/>
    <property type="match status" value="1"/>
</dbReference>
<dbReference type="InterPro" id="IPR008258">
    <property type="entry name" value="Transglycosylase_SLT_dom_1"/>
</dbReference>
<name>A0A2U8FQW1_9BURK</name>
<keyword evidence="1" id="KW-0732">Signal</keyword>
<proteinExistence type="predicted"/>
<dbReference type="RefSeq" id="WP_058085869.1">
    <property type="nucleotide sequence ID" value="NZ_CP029210.1"/>
</dbReference>
<dbReference type="InterPro" id="IPR023346">
    <property type="entry name" value="Lysozyme-like_dom_sf"/>
</dbReference>
<dbReference type="AlphaFoldDB" id="A0A2U8FQW1"/>
<dbReference type="OrthoDB" id="9808681at2"/>
<dbReference type="EMBL" id="CP029210">
    <property type="protein sequence ID" value="AWI53409.1"/>
    <property type="molecule type" value="Genomic_DNA"/>
</dbReference>
<feature type="signal peptide" evidence="1">
    <location>
        <begin position="1"/>
        <end position="19"/>
    </location>
</feature>
<dbReference type="Proteomes" id="UP000244892">
    <property type="component" value="Chromosome"/>
</dbReference>
<dbReference type="SUPFAM" id="SSF53955">
    <property type="entry name" value="Lysozyme-like"/>
    <property type="match status" value="1"/>
</dbReference>
<protein>
    <submittedName>
        <fullName evidence="3">Lytic transglycosylase</fullName>
    </submittedName>
</protein>
<gene>
    <name evidence="3" type="ORF">DEH84_08165</name>
</gene>
<accession>A0A2U8FQW1</accession>
<feature type="chain" id="PRO_5015923259" evidence="1">
    <location>
        <begin position="20"/>
        <end position="180"/>
    </location>
</feature>
<sequence>MQWGPLSGCLALLSLPAHALACWDEAAHRYGVSSQLLYAVAKVESHLNPNAINLSHRQRTGSYDIGLMQINSSNLPALARFGITESDLYSPCTNIHVGAWLLAQTLAKQGLTWDGVGAYNAACTQLKGVACQSARRRYAWKVYRQLHASAIQSPQPTAVWPQSRSEAKQPLFILAARVSP</sequence>